<dbReference type="PANTHER" id="PTHR16983:SF12">
    <property type="entry name" value="GLYCOSYLPHOSPHATIDYLINOSITOL-ANCHORED HIGH DENSITY LIPOPROTEIN-BINDING PROTEIN 1"/>
    <property type="match status" value="1"/>
</dbReference>
<comment type="subcellular location">
    <subcellularLocation>
        <location evidence="1">Membrane</location>
        <topology evidence="1">Lipid-anchor</topology>
        <topology evidence="1">GPI-anchor</topology>
    </subcellularLocation>
</comment>
<dbReference type="GO" id="GO:0035473">
    <property type="term" value="F:lipase binding"/>
    <property type="evidence" value="ECO:0007669"/>
    <property type="project" value="TreeGrafter"/>
</dbReference>
<organism evidence="7 8">
    <name type="scientific">Pipistrellus kuhlii</name>
    <name type="common">Kuhl's pipistrelle</name>
    <dbReference type="NCBI Taxonomy" id="59472"/>
    <lineage>
        <taxon>Eukaryota</taxon>
        <taxon>Metazoa</taxon>
        <taxon>Chordata</taxon>
        <taxon>Craniata</taxon>
        <taxon>Vertebrata</taxon>
        <taxon>Euteleostomi</taxon>
        <taxon>Mammalia</taxon>
        <taxon>Eutheria</taxon>
        <taxon>Laurasiatheria</taxon>
        <taxon>Chiroptera</taxon>
        <taxon>Yangochiroptera</taxon>
        <taxon>Vespertilionidae</taxon>
        <taxon>Pipistrellus</taxon>
    </lineage>
</organism>
<dbReference type="GO" id="GO:0035478">
    <property type="term" value="F:chylomicron binding"/>
    <property type="evidence" value="ECO:0007669"/>
    <property type="project" value="TreeGrafter"/>
</dbReference>
<dbReference type="GO" id="GO:0005886">
    <property type="term" value="C:plasma membrane"/>
    <property type="evidence" value="ECO:0007669"/>
    <property type="project" value="TreeGrafter"/>
</dbReference>
<dbReference type="InterPro" id="IPR051110">
    <property type="entry name" value="Ly-6/neurotoxin-like_GPI-ap"/>
</dbReference>
<keyword evidence="3 5" id="KW-0732">Signal</keyword>
<evidence type="ECO:0000313" key="8">
    <source>
        <dbReference type="Proteomes" id="UP000558488"/>
    </source>
</evidence>
<accession>A0A7J7VMX4</accession>
<feature type="region of interest" description="Disordered" evidence="4">
    <location>
        <begin position="18"/>
        <end position="49"/>
    </location>
</feature>
<keyword evidence="8" id="KW-1185">Reference proteome</keyword>
<dbReference type="OrthoDB" id="9448168at2759"/>
<gene>
    <name evidence="7" type="ORF">mPipKuh1_005773</name>
</gene>
<feature type="domain" description="Snake toxin/toxin-like" evidence="6">
    <location>
        <begin position="54"/>
        <end position="129"/>
    </location>
</feature>
<dbReference type="AlphaFoldDB" id="A0A7J7VMX4"/>
<comment type="caution">
    <text evidence="7">The sequence shown here is derived from an EMBL/GenBank/DDBJ whole genome shotgun (WGS) entry which is preliminary data.</text>
</comment>
<dbReference type="InterPro" id="IPR045860">
    <property type="entry name" value="Snake_toxin-like_sf"/>
</dbReference>
<name>A0A7J7VMX4_PIPKU</name>
<dbReference type="Proteomes" id="UP000558488">
    <property type="component" value="Unassembled WGS sequence"/>
</dbReference>
<feature type="chain" id="PRO_5029660483" evidence="5">
    <location>
        <begin position="21"/>
        <end position="165"/>
    </location>
</feature>
<dbReference type="GO" id="GO:0098552">
    <property type="term" value="C:side of membrane"/>
    <property type="evidence" value="ECO:0007669"/>
    <property type="project" value="UniProtKB-KW"/>
</dbReference>
<protein>
    <submittedName>
        <fullName evidence="7">Glycosylphosphatidylinositol anchored high density lipoprotein binding protein 1</fullName>
    </submittedName>
</protein>
<keyword evidence="2" id="KW-0472">Membrane</keyword>
<evidence type="ECO:0000256" key="2">
    <source>
        <dbReference type="ARBA" id="ARBA00022622"/>
    </source>
</evidence>
<evidence type="ECO:0000256" key="5">
    <source>
        <dbReference type="SAM" id="SignalP"/>
    </source>
</evidence>
<dbReference type="EMBL" id="JACAGB010000014">
    <property type="protein sequence ID" value="KAF6326320.1"/>
    <property type="molecule type" value="Genomic_DNA"/>
</dbReference>
<dbReference type="GO" id="GO:0070328">
    <property type="term" value="P:triglyceride homeostasis"/>
    <property type="evidence" value="ECO:0007669"/>
    <property type="project" value="TreeGrafter"/>
</dbReference>
<proteinExistence type="predicted"/>
<evidence type="ECO:0000256" key="3">
    <source>
        <dbReference type="ARBA" id="ARBA00022729"/>
    </source>
</evidence>
<dbReference type="PANTHER" id="PTHR16983">
    <property type="entry name" value="UPAR/LY6 DOMAIN-CONTAINING PROTEIN"/>
    <property type="match status" value="1"/>
</dbReference>
<dbReference type="CDD" id="cd23575">
    <property type="entry name" value="TFP_LU_ECD_GPIHBP1"/>
    <property type="match status" value="1"/>
</dbReference>
<evidence type="ECO:0000256" key="1">
    <source>
        <dbReference type="ARBA" id="ARBA00004589"/>
    </source>
</evidence>
<evidence type="ECO:0000256" key="4">
    <source>
        <dbReference type="SAM" id="MobiDB-lite"/>
    </source>
</evidence>
<dbReference type="InterPro" id="IPR035076">
    <property type="entry name" value="Toxin/TOLIP"/>
</dbReference>
<evidence type="ECO:0000259" key="6">
    <source>
        <dbReference type="Pfam" id="PF00087"/>
    </source>
</evidence>
<reference evidence="7 8" key="1">
    <citation type="journal article" date="2020" name="Nature">
        <title>Six reference-quality genomes reveal evolution of bat adaptations.</title>
        <authorList>
            <person name="Jebb D."/>
            <person name="Huang Z."/>
            <person name="Pippel M."/>
            <person name="Hughes G.M."/>
            <person name="Lavrichenko K."/>
            <person name="Devanna P."/>
            <person name="Winkler S."/>
            <person name="Jermiin L.S."/>
            <person name="Skirmuntt E.C."/>
            <person name="Katzourakis A."/>
            <person name="Burkitt-Gray L."/>
            <person name="Ray D.A."/>
            <person name="Sullivan K.A.M."/>
            <person name="Roscito J.G."/>
            <person name="Kirilenko B.M."/>
            <person name="Davalos L.M."/>
            <person name="Corthals A.P."/>
            <person name="Power M.L."/>
            <person name="Jones G."/>
            <person name="Ransome R.D."/>
            <person name="Dechmann D.K.N."/>
            <person name="Locatelli A.G."/>
            <person name="Puechmaille S.J."/>
            <person name="Fedrigo O."/>
            <person name="Jarvis E.D."/>
            <person name="Hiller M."/>
            <person name="Vernes S.C."/>
            <person name="Myers E.W."/>
            <person name="Teeling E.C."/>
        </authorList>
    </citation>
    <scope>NUCLEOTIDE SEQUENCE [LARGE SCALE GENOMIC DNA]</scope>
    <source>
        <strain evidence="7">MPipKuh1</strain>
        <tissue evidence="7">Flight muscle</tissue>
    </source>
</reference>
<keyword evidence="7" id="KW-0449">Lipoprotein</keyword>
<dbReference type="FunFam" id="2.10.60.10:FF:000003">
    <property type="entry name" value="lymphocyte antigen 6E isoform X1"/>
    <property type="match status" value="1"/>
</dbReference>
<dbReference type="GO" id="GO:0030550">
    <property type="term" value="F:acetylcholine receptor inhibitor activity"/>
    <property type="evidence" value="ECO:0007669"/>
    <property type="project" value="TreeGrafter"/>
</dbReference>
<feature type="compositionally biased region" description="Acidic residues" evidence="4">
    <location>
        <begin position="25"/>
        <end position="49"/>
    </location>
</feature>
<keyword evidence="2" id="KW-0325">Glycoprotein</keyword>
<dbReference type="Gene3D" id="2.10.60.10">
    <property type="entry name" value="CD59"/>
    <property type="match status" value="1"/>
</dbReference>
<keyword evidence="2" id="KW-0336">GPI-anchor</keyword>
<dbReference type="SUPFAM" id="SSF57302">
    <property type="entry name" value="Snake toxin-like"/>
    <property type="match status" value="1"/>
</dbReference>
<sequence length="165" mass="17644">MKALAAVLLALLLCERPGRGQTQDGAEDEDLGLESYDDDYEEEEEDEGPEDRALRCYACSSLTEGETCRETLRCPLSQHYCKAFVSRWDSESGPLTAYSGWCTDACKPVARTVEGTEMTMICCQTALCNSPPWQGGGGRGPRGSPAAVAAALLLSLLLARGALGS</sequence>
<dbReference type="Pfam" id="PF00087">
    <property type="entry name" value="Toxin_TOLIP"/>
    <property type="match status" value="1"/>
</dbReference>
<evidence type="ECO:0000313" key="7">
    <source>
        <dbReference type="EMBL" id="KAF6326320.1"/>
    </source>
</evidence>
<feature type="signal peptide" evidence="5">
    <location>
        <begin position="1"/>
        <end position="20"/>
    </location>
</feature>